<dbReference type="PANTHER" id="PTHR45827">
    <property type="entry name" value="SORTING NEXIN"/>
    <property type="match status" value="1"/>
</dbReference>
<protein>
    <submittedName>
        <fullName evidence="5">BAR_3_WASP_bdg domain-containing protein</fullName>
    </submittedName>
</protein>
<dbReference type="AlphaFoldDB" id="A0A0N4UKS4"/>
<dbReference type="EMBL" id="UYYG01000056">
    <property type="protein sequence ID" value="VDN52387.1"/>
    <property type="molecule type" value="Genomic_DNA"/>
</dbReference>
<organism evidence="3 5">
    <name type="scientific">Dracunculus medinensis</name>
    <name type="common">Guinea worm</name>
    <dbReference type="NCBI Taxonomy" id="318479"/>
    <lineage>
        <taxon>Eukaryota</taxon>
        <taxon>Metazoa</taxon>
        <taxon>Ecdysozoa</taxon>
        <taxon>Nematoda</taxon>
        <taxon>Chromadorea</taxon>
        <taxon>Rhabditida</taxon>
        <taxon>Spirurina</taxon>
        <taxon>Dracunculoidea</taxon>
        <taxon>Dracunculidae</taxon>
        <taxon>Dracunculus</taxon>
    </lineage>
</organism>
<gene>
    <name evidence="2" type="ORF">DME_LOCUS2360</name>
</gene>
<sequence>MTIATPFRPELFEAPQSYTLLTIDYRLFRNFSENLKVTAALKETAHIFHKIGDEYEESAKRDLEPLLDSLYCYKGLFAVTPDIFHVYKSAVSKLHENERLSMEGKVCASESEKVRSRFDSVSYAMLAEIDYQHRERGEDFKNMMAAFMERQATFYENLSKKLFSLASLYKNA</sequence>
<accession>A0A0N4UKS4</accession>
<evidence type="ECO:0000313" key="5">
    <source>
        <dbReference type="WBParaSite" id="DME_0000835401-mRNA-1"/>
    </source>
</evidence>
<dbReference type="Proteomes" id="UP000038040">
    <property type="component" value="Unplaced"/>
</dbReference>
<dbReference type="InterPro" id="IPR027267">
    <property type="entry name" value="AH/BAR_dom_sf"/>
</dbReference>
<reference evidence="2 4" key="2">
    <citation type="submission" date="2018-11" db="EMBL/GenBank/DDBJ databases">
        <authorList>
            <consortium name="Pathogen Informatics"/>
        </authorList>
    </citation>
    <scope>NUCLEOTIDE SEQUENCE [LARGE SCALE GENOMIC DNA]</scope>
</reference>
<dbReference type="GO" id="GO:0031410">
    <property type="term" value="C:cytoplasmic vesicle"/>
    <property type="evidence" value="ECO:0007669"/>
    <property type="project" value="TreeGrafter"/>
</dbReference>
<evidence type="ECO:0000259" key="1">
    <source>
        <dbReference type="Pfam" id="PF10456"/>
    </source>
</evidence>
<dbReference type="WBParaSite" id="DME_0000835401-mRNA-1">
    <property type="protein sequence ID" value="DME_0000835401-mRNA-1"/>
    <property type="gene ID" value="DME_0000835401"/>
</dbReference>
<evidence type="ECO:0000313" key="4">
    <source>
        <dbReference type="Proteomes" id="UP000274756"/>
    </source>
</evidence>
<dbReference type="GO" id="GO:0035091">
    <property type="term" value="F:phosphatidylinositol binding"/>
    <property type="evidence" value="ECO:0007669"/>
    <property type="project" value="TreeGrafter"/>
</dbReference>
<keyword evidence="4" id="KW-1185">Reference proteome</keyword>
<evidence type="ECO:0000313" key="3">
    <source>
        <dbReference type="Proteomes" id="UP000038040"/>
    </source>
</evidence>
<dbReference type="STRING" id="318479.A0A0N4UKS4"/>
<feature type="domain" description="Sorting nexin protein WASP-binding" evidence="1">
    <location>
        <begin position="4"/>
        <end position="169"/>
    </location>
</feature>
<dbReference type="GO" id="GO:0005886">
    <property type="term" value="C:plasma membrane"/>
    <property type="evidence" value="ECO:0007669"/>
    <property type="project" value="TreeGrafter"/>
</dbReference>
<dbReference type="OrthoDB" id="10254720at2759"/>
<dbReference type="Gene3D" id="1.20.1270.60">
    <property type="entry name" value="Arfaptin homology (AH) domain/BAR domain"/>
    <property type="match status" value="1"/>
</dbReference>
<dbReference type="GO" id="GO:0006897">
    <property type="term" value="P:endocytosis"/>
    <property type="evidence" value="ECO:0007669"/>
    <property type="project" value="TreeGrafter"/>
</dbReference>
<proteinExistence type="predicted"/>
<dbReference type="Proteomes" id="UP000274756">
    <property type="component" value="Unassembled WGS sequence"/>
</dbReference>
<dbReference type="PANTHER" id="PTHR45827:SF1">
    <property type="entry name" value="SORTING NEXIN"/>
    <property type="match status" value="1"/>
</dbReference>
<name>A0A0N4UKS4_DRAME</name>
<dbReference type="GO" id="GO:0097320">
    <property type="term" value="P:plasma membrane tubulation"/>
    <property type="evidence" value="ECO:0007669"/>
    <property type="project" value="TreeGrafter"/>
</dbReference>
<dbReference type="Pfam" id="PF10456">
    <property type="entry name" value="BAR_3_WASP_bdg"/>
    <property type="match status" value="1"/>
</dbReference>
<evidence type="ECO:0000313" key="2">
    <source>
        <dbReference type="EMBL" id="VDN52387.1"/>
    </source>
</evidence>
<dbReference type="InterPro" id="IPR019497">
    <property type="entry name" value="Sorting_nexin_WASP-bd-dom"/>
</dbReference>
<dbReference type="GO" id="GO:0016197">
    <property type="term" value="P:endosomal transport"/>
    <property type="evidence" value="ECO:0007669"/>
    <property type="project" value="TreeGrafter"/>
</dbReference>
<reference evidence="5" key="1">
    <citation type="submission" date="2017-02" db="UniProtKB">
        <authorList>
            <consortium name="WormBaseParasite"/>
        </authorList>
    </citation>
    <scope>IDENTIFICATION</scope>
</reference>